<protein>
    <submittedName>
        <fullName evidence="1">Uncharacterized protein</fullName>
    </submittedName>
</protein>
<sequence>MQKQLEALSFLDKRKATKPKLVADQVPSVSSVPAVSDQVVVPLQQQTSVTSPSKIPPVKATKRVGPVSQRLYTILETLLLCEWKVNISACRLIPMFAVLFSGQEYEELCCNILKETTMMNR</sequence>
<dbReference type="AlphaFoldDB" id="A0A0A9CTH7"/>
<accession>A0A0A9CTH7</accession>
<name>A0A0A9CTH7_ARUDO</name>
<reference evidence="1" key="2">
    <citation type="journal article" date="2015" name="Data Brief">
        <title>Shoot transcriptome of the giant reed, Arundo donax.</title>
        <authorList>
            <person name="Barrero R.A."/>
            <person name="Guerrero F.D."/>
            <person name="Moolhuijzen P."/>
            <person name="Goolsby J.A."/>
            <person name="Tidwell J."/>
            <person name="Bellgard S.E."/>
            <person name="Bellgard M.I."/>
        </authorList>
    </citation>
    <scope>NUCLEOTIDE SEQUENCE</scope>
    <source>
        <tissue evidence="1">Shoot tissue taken approximately 20 cm above the soil surface</tissue>
    </source>
</reference>
<organism evidence="1">
    <name type="scientific">Arundo donax</name>
    <name type="common">Giant reed</name>
    <name type="synonym">Donax arundinaceus</name>
    <dbReference type="NCBI Taxonomy" id="35708"/>
    <lineage>
        <taxon>Eukaryota</taxon>
        <taxon>Viridiplantae</taxon>
        <taxon>Streptophyta</taxon>
        <taxon>Embryophyta</taxon>
        <taxon>Tracheophyta</taxon>
        <taxon>Spermatophyta</taxon>
        <taxon>Magnoliopsida</taxon>
        <taxon>Liliopsida</taxon>
        <taxon>Poales</taxon>
        <taxon>Poaceae</taxon>
        <taxon>PACMAD clade</taxon>
        <taxon>Arundinoideae</taxon>
        <taxon>Arundineae</taxon>
        <taxon>Arundo</taxon>
    </lineage>
</organism>
<evidence type="ECO:0000313" key="1">
    <source>
        <dbReference type="EMBL" id="JAD74817.1"/>
    </source>
</evidence>
<dbReference type="EMBL" id="GBRH01223078">
    <property type="protein sequence ID" value="JAD74817.1"/>
    <property type="molecule type" value="Transcribed_RNA"/>
</dbReference>
<reference evidence="1" key="1">
    <citation type="submission" date="2014-09" db="EMBL/GenBank/DDBJ databases">
        <authorList>
            <person name="Magalhaes I.L.F."/>
            <person name="Oliveira U."/>
            <person name="Santos F.R."/>
            <person name="Vidigal T.H.D.A."/>
            <person name="Brescovit A.D."/>
            <person name="Santos A.J."/>
        </authorList>
    </citation>
    <scope>NUCLEOTIDE SEQUENCE</scope>
    <source>
        <tissue evidence="1">Shoot tissue taken approximately 20 cm above the soil surface</tissue>
    </source>
</reference>
<proteinExistence type="predicted"/>